<sequence length="53" mass="5711">MIKVQGVIHAHAQGLHQRVTDGRLDEGKPGFFKPLLIASASGDTAGTWLRSLK</sequence>
<reference evidence="1 2" key="1">
    <citation type="submission" date="2018-06" db="EMBL/GenBank/DDBJ databases">
        <authorList>
            <consortium name="Pathogen Informatics"/>
            <person name="Doyle S."/>
        </authorList>
    </citation>
    <scope>NUCLEOTIDE SEQUENCE [LARGE SCALE GENOMIC DNA]</scope>
    <source>
        <strain evidence="1 2">NCTC10392</strain>
    </source>
</reference>
<dbReference type="Proteomes" id="UP000255125">
    <property type="component" value="Unassembled WGS sequence"/>
</dbReference>
<evidence type="ECO:0000313" key="1">
    <source>
        <dbReference type="EMBL" id="SUD31420.1"/>
    </source>
</evidence>
<protein>
    <submittedName>
        <fullName evidence="1">Uncharacterized protein</fullName>
    </submittedName>
</protein>
<accession>A0A379IF01</accession>
<gene>
    <name evidence="1" type="ORF">NCTC10392_03350</name>
</gene>
<organism evidence="1 2">
    <name type="scientific">Pseudomonas fluorescens</name>
    <dbReference type="NCBI Taxonomy" id="294"/>
    <lineage>
        <taxon>Bacteria</taxon>
        <taxon>Pseudomonadati</taxon>
        <taxon>Pseudomonadota</taxon>
        <taxon>Gammaproteobacteria</taxon>
        <taxon>Pseudomonadales</taxon>
        <taxon>Pseudomonadaceae</taxon>
        <taxon>Pseudomonas</taxon>
    </lineage>
</organism>
<name>A0A379IF01_PSEFL</name>
<proteinExistence type="predicted"/>
<dbReference type="EMBL" id="UGUS01000002">
    <property type="protein sequence ID" value="SUD31420.1"/>
    <property type="molecule type" value="Genomic_DNA"/>
</dbReference>
<dbReference type="AlphaFoldDB" id="A0A379IF01"/>
<evidence type="ECO:0000313" key="2">
    <source>
        <dbReference type="Proteomes" id="UP000255125"/>
    </source>
</evidence>